<dbReference type="Proteomes" id="UP000176603">
    <property type="component" value="Unassembled WGS sequence"/>
</dbReference>
<name>A0A1F7ULG8_9BACT</name>
<evidence type="ECO:0000313" key="1">
    <source>
        <dbReference type="EMBL" id="OGL79111.1"/>
    </source>
</evidence>
<evidence type="ECO:0000313" key="2">
    <source>
        <dbReference type="Proteomes" id="UP000176603"/>
    </source>
</evidence>
<comment type="caution">
    <text evidence="1">The sequence shown here is derived from an EMBL/GenBank/DDBJ whole genome shotgun (WGS) entry which is preliminary data.</text>
</comment>
<proteinExistence type="predicted"/>
<accession>A0A1F7ULG8</accession>
<reference evidence="1 2" key="1">
    <citation type="journal article" date="2016" name="Nat. Commun.">
        <title>Thousands of microbial genomes shed light on interconnected biogeochemical processes in an aquifer system.</title>
        <authorList>
            <person name="Anantharaman K."/>
            <person name="Brown C.T."/>
            <person name="Hug L.A."/>
            <person name="Sharon I."/>
            <person name="Castelle C.J."/>
            <person name="Probst A.J."/>
            <person name="Thomas B.C."/>
            <person name="Singh A."/>
            <person name="Wilkins M.J."/>
            <person name="Karaoz U."/>
            <person name="Brodie E.L."/>
            <person name="Williams K.H."/>
            <person name="Hubbard S.S."/>
            <person name="Banfield J.F."/>
        </authorList>
    </citation>
    <scope>NUCLEOTIDE SEQUENCE [LARGE SCALE GENOMIC DNA]</scope>
</reference>
<dbReference type="InterPro" id="IPR035093">
    <property type="entry name" value="RelE/ParE_toxin_dom_sf"/>
</dbReference>
<dbReference type="AlphaFoldDB" id="A0A1F7ULG8"/>
<dbReference type="STRING" id="1802399.A3E39_02525"/>
<protein>
    <submittedName>
        <fullName evidence="1">Uncharacterized protein</fullName>
    </submittedName>
</protein>
<dbReference type="Gene3D" id="3.30.2310.20">
    <property type="entry name" value="RelE-like"/>
    <property type="match status" value="1"/>
</dbReference>
<gene>
    <name evidence="1" type="ORF">A3E39_02525</name>
</gene>
<organism evidence="1 2">
    <name type="scientific">Candidatus Uhrbacteria bacterium RIFCSPHIGHO2_12_FULL_60_25</name>
    <dbReference type="NCBI Taxonomy" id="1802399"/>
    <lineage>
        <taxon>Bacteria</taxon>
        <taxon>Candidatus Uhriibacteriota</taxon>
    </lineage>
</organism>
<dbReference type="SUPFAM" id="SSF143011">
    <property type="entry name" value="RelE-like"/>
    <property type="match status" value="1"/>
</dbReference>
<sequence length="86" mass="10459">MTRILYSSHFERALRAVRDEHHMIIDEREKMFRSNCFHPLLKTHKLRGKLQKYWSFSITHSHRIMFEFLDSHSVAFIDIGDHAIYK</sequence>
<dbReference type="EMBL" id="MGEH01000018">
    <property type="protein sequence ID" value="OGL79111.1"/>
    <property type="molecule type" value="Genomic_DNA"/>
</dbReference>